<dbReference type="CDD" id="cd00086">
    <property type="entry name" value="homeodomain"/>
    <property type="match status" value="1"/>
</dbReference>
<dbReference type="InterPro" id="IPR010982">
    <property type="entry name" value="Lambda_DNA-bd_dom_sf"/>
</dbReference>
<dbReference type="InterPro" id="IPR001356">
    <property type="entry name" value="HD"/>
</dbReference>
<evidence type="ECO:0000313" key="17">
    <source>
        <dbReference type="Proteomes" id="UP000663832"/>
    </source>
</evidence>
<feature type="domain" description="Homeobox" evidence="13">
    <location>
        <begin position="387"/>
        <end position="447"/>
    </location>
</feature>
<dbReference type="Pfam" id="PF02376">
    <property type="entry name" value="CUT"/>
    <property type="match status" value="2"/>
</dbReference>
<dbReference type="EMBL" id="CAJNOM010007208">
    <property type="protein sequence ID" value="CAF1674361.1"/>
    <property type="molecule type" value="Genomic_DNA"/>
</dbReference>
<keyword evidence="8" id="KW-0804">Transcription</keyword>
<dbReference type="SUPFAM" id="SSF46689">
    <property type="entry name" value="Homeodomain-like"/>
    <property type="match status" value="1"/>
</dbReference>
<comment type="similarity">
    <text evidence="2">Belongs to the CUT homeobox family.</text>
</comment>
<keyword evidence="9 10" id="KW-0539">Nucleus</keyword>
<feature type="non-terminal residue" evidence="15">
    <location>
        <position position="450"/>
    </location>
</feature>
<protein>
    <recommendedName>
        <fullName evidence="19">One cut domain family member</fullName>
    </recommendedName>
</protein>
<name>A0A815ZFJ5_9BILA</name>
<feature type="DNA-binding region" description="Homeobox" evidence="10">
    <location>
        <begin position="389"/>
        <end position="448"/>
    </location>
</feature>
<evidence type="ECO:0000259" key="13">
    <source>
        <dbReference type="PROSITE" id="PS50071"/>
    </source>
</evidence>
<evidence type="ECO:0000256" key="2">
    <source>
        <dbReference type="ARBA" id="ARBA00008190"/>
    </source>
</evidence>
<dbReference type="EMBL" id="CAJNOI010006779">
    <property type="protein sequence ID" value="CAF1581859.1"/>
    <property type="molecule type" value="Genomic_DNA"/>
</dbReference>
<evidence type="ECO:0000256" key="3">
    <source>
        <dbReference type="ARBA" id="ARBA00022737"/>
    </source>
</evidence>
<comment type="subcellular location">
    <subcellularLocation>
        <location evidence="1 10 11">Nucleus</location>
    </subcellularLocation>
</comment>
<evidence type="ECO:0000256" key="6">
    <source>
        <dbReference type="ARBA" id="ARBA00023125"/>
    </source>
</evidence>
<comment type="caution">
    <text evidence="15">The sequence shown here is derived from an EMBL/GenBank/DDBJ whole genome shotgun (WGS) entry which is preliminary data.</text>
</comment>
<dbReference type="Gene3D" id="1.10.10.60">
    <property type="entry name" value="Homeodomain-like"/>
    <property type="match status" value="1"/>
</dbReference>
<evidence type="ECO:0000256" key="9">
    <source>
        <dbReference type="ARBA" id="ARBA00023242"/>
    </source>
</evidence>
<evidence type="ECO:0000256" key="12">
    <source>
        <dbReference type="SAM" id="MobiDB-lite"/>
    </source>
</evidence>
<dbReference type="SMART" id="SM01109">
    <property type="entry name" value="CUT"/>
    <property type="match status" value="2"/>
</dbReference>
<dbReference type="InterPro" id="IPR017970">
    <property type="entry name" value="Homeobox_CS"/>
</dbReference>
<gene>
    <name evidence="15" type="ORF">BJG266_LOCUS48787</name>
    <name evidence="16" type="ORF">QVE165_LOCUS65868</name>
</gene>
<evidence type="ECO:0000256" key="5">
    <source>
        <dbReference type="ARBA" id="ARBA00023054"/>
    </source>
</evidence>
<accession>A0A815ZFJ5</accession>
<dbReference type="SMART" id="SM00389">
    <property type="entry name" value="HOX"/>
    <property type="match status" value="1"/>
</dbReference>
<feature type="compositionally biased region" description="Low complexity" evidence="12">
    <location>
        <begin position="18"/>
        <end position="33"/>
    </location>
</feature>
<feature type="region of interest" description="Disordered" evidence="12">
    <location>
        <begin position="1"/>
        <end position="41"/>
    </location>
</feature>
<dbReference type="InterPro" id="IPR009057">
    <property type="entry name" value="Homeodomain-like_sf"/>
</dbReference>
<feature type="region of interest" description="Disordered" evidence="12">
    <location>
        <begin position="214"/>
        <end position="258"/>
    </location>
</feature>
<evidence type="ECO:0000256" key="11">
    <source>
        <dbReference type="RuleBase" id="RU000682"/>
    </source>
</evidence>
<feature type="compositionally biased region" description="Low complexity" evidence="12">
    <location>
        <begin position="214"/>
        <end position="233"/>
    </location>
</feature>
<evidence type="ECO:0000256" key="10">
    <source>
        <dbReference type="PROSITE-ProRule" id="PRU00108"/>
    </source>
</evidence>
<reference evidence="15" key="1">
    <citation type="submission" date="2021-02" db="EMBL/GenBank/DDBJ databases">
        <authorList>
            <person name="Nowell W R."/>
        </authorList>
    </citation>
    <scope>NUCLEOTIDE SEQUENCE</scope>
</reference>
<evidence type="ECO:0000256" key="7">
    <source>
        <dbReference type="ARBA" id="ARBA00023155"/>
    </source>
</evidence>
<dbReference type="GO" id="GO:0000977">
    <property type="term" value="F:RNA polymerase II transcription regulatory region sequence-specific DNA binding"/>
    <property type="evidence" value="ECO:0007669"/>
    <property type="project" value="TreeGrafter"/>
</dbReference>
<evidence type="ECO:0008006" key="19">
    <source>
        <dbReference type="Google" id="ProtNLM"/>
    </source>
</evidence>
<evidence type="ECO:0000313" key="16">
    <source>
        <dbReference type="EMBL" id="CAF1674361.1"/>
    </source>
</evidence>
<evidence type="ECO:0000256" key="1">
    <source>
        <dbReference type="ARBA" id="ARBA00004123"/>
    </source>
</evidence>
<dbReference type="PROSITE" id="PS00027">
    <property type="entry name" value="HOMEOBOX_1"/>
    <property type="match status" value="1"/>
</dbReference>
<dbReference type="Proteomes" id="UP000663877">
    <property type="component" value="Unassembled WGS sequence"/>
</dbReference>
<dbReference type="PROSITE" id="PS51042">
    <property type="entry name" value="CUT"/>
    <property type="match status" value="2"/>
</dbReference>
<keyword evidence="7 10" id="KW-0371">Homeobox</keyword>
<dbReference type="GO" id="GO:0005634">
    <property type="term" value="C:nucleus"/>
    <property type="evidence" value="ECO:0007669"/>
    <property type="project" value="UniProtKB-SubCell"/>
</dbReference>
<organism evidence="15 18">
    <name type="scientific">Adineta steineri</name>
    <dbReference type="NCBI Taxonomy" id="433720"/>
    <lineage>
        <taxon>Eukaryota</taxon>
        <taxon>Metazoa</taxon>
        <taxon>Spiralia</taxon>
        <taxon>Gnathifera</taxon>
        <taxon>Rotifera</taxon>
        <taxon>Eurotatoria</taxon>
        <taxon>Bdelloidea</taxon>
        <taxon>Adinetida</taxon>
        <taxon>Adinetidae</taxon>
        <taxon>Adineta</taxon>
    </lineage>
</organism>
<dbReference type="Gene3D" id="1.10.260.40">
    <property type="entry name" value="lambda repressor-like DNA-binding domains"/>
    <property type="match status" value="2"/>
</dbReference>
<keyword evidence="17" id="KW-1185">Reference proteome</keyword>
<dbReference type="Proteomes" id="UP000663832">
    <property type="component" value="Unassembled WGS sequence"/>
</dbReference>
<feature type="non-terminal residue" evidence="15">
    <location>
        <position position="1"/>
    </location>
</feature>
<dbReference type="OrthoDB" id="10257567at2759"/>
<dbReference type="SUPFAM" id="SSF47413">
    <property type="entry name" value="lambda repressor-like DNA-binding domains"/>
    <property type="match status" value="2"/>
</dbReference>
<evidence type="ECO:0000256" key="8">
    <source>
        <dbReference type="ARBA" id="ARBA00023163"/>
    </source>
</evidence>
<proteinExistence type="inferred from homology"/>
<feature type="domain" description="CUT" evidence="14">
    <location>
        <begin position="45"/>
        <end position="132"/>
    </location>
</feature>
<sequence length="450" mass="50369">IDLNHHDIEQISSSSRISNNKQQSTSSSSTSSTKHTKTALTPLREQDISKYRYINTMELVQTVKDILSRYSISQRHFGEKILGLSQGSVSDILARPKQWELLTQKGREPFLRMRIFLDDPNAIKQLVQTVSTTPTTNTNSILLPTFCPPLPPSAPLSSSSSFSSLPPSILSTPSLLSNATLNGFHSNNLLIRDNSIDSQSNNDSSQLLNNEIIQLPPTSSSSPSNGITSNSNKSKSRSKSSKTNSEKPTSTQSRQNPLIPPYVLPKIILPNSIDTEQLSSQVRELLFAYSIGQRVFGEAVLNLSQGTVSEILSKPRPWHSLSVKGREPYIRMYTWFNDTGNVQKLLAWKRERDAIRRSRPPATTTKTTSITDNGDSESGNNNSSTSNNRPKRRCLFTDDQRRVLKQIFENEPYPSQATLEQLVSELSLPMNKIANWFHNSRMRAKTNIRP</sequence>
<keyword evidence="6 10" id="KW-0238">DNA-binding</keyword>
<dbReference type="PROSITE" id="PS50071">
    <property type="entry name" value="HOMEOBOX_2"/>
    <property type="match status" value="1"/>
</dbReference>
<dbReference type="PANTHER" id="PTHR14043:SF2">
    <property type="entry name" value="HOMEOBOX PROTEIN CUT"/>
    <property type="match status" value="1"/>
</dbReference>
<dbReference type="Pfam" id="PF00046">
    <property type="entry name" value="Homeodomain"/>
    <property type="match status" value="1"/>
</dbReference>
<keyword evidence="5" id="KW-0175">Coiled coil</keyword>
<dbReference type="GO" id="GO:0000981">
    <property type="term" value="F:DNA-binding transcription factor activity, RNA polymerase II-specific"/>
    <property type="evidence" value="ECO:0007669"/>
    <property type="project" value="InterPro"/>
</dbReference>
<evidence type="ECO:0000313" key="15">
    <source>
        <dbReference type="EMBL" id="CAF1581859.1"/>
    </source>
</evidence>
<dbReference type="PANTHER" id="PTHR14043">
    <property type="entry name" value="CCAAT DISPLACEMENT PROTEIN-RELATED"/>
    <property type="match status" value="1"/>
</dbReference>
<feature type="compositionally biased region" description="Low complexity" evidence="12">
    <location>
        <begin position="363"/>
        <end position="388"/>
    </location>
</feature>
<dbReference type="InterPro" id="IPR003350">
    <property type="entry name" value="CUT_dom"/>
</dbReference>
<keyword evidence="4" id="KW-0805">Transcription regulation</keyword>
<evidence type="ECO:0000313" key="18">
    <source>
        <dbReference type="Proteomes" id="UP000663877"/>
    </source>
</evidence>
<keyword evidence="3" id="KW-0677">Repeat</keyword>
<evidence type="ECO:0000259" key="14">
    <source>
        <dbReference type="PROSITE" id="PS51042"/>
    </source>
</evidence>
<feature type="domain" description="CUT" evidence="14">
    <location>
        <begin position="264"/>
        <end position="351"/>
    </location>
</feature>
<evidence type="ECO:0000256" key="4">
    <source>
        <dbReference type="ARBA" id="ARBA00023015"/>
    </source>
</evidence>
<dbReference type="AlphaFoldDB" id="A0A815ZFJ5"/>
<feature type="region of interest" description="Disordered" evidence="12">
    <location>
        <begin position="356"/>
        <end position="395"/>
    </location>
</feature>